<dbReference type="InterPro" id="IPR012337">
    <property type="entry name" value="RNaseH-like_sf"/>
</dbReference>
<sequence length="139" mass="15922">MGPAAYGRNADGDVVMALSKEENEAFEVEDVEEMALLRGLQFTSNLGIQNLIINSDNLLLVEEVNIADESNAMYRNIIAEAKRLMNTFPICILEHYSRLTNGAAHRLARHSWNIKDVQIWWRNCPDFIVNVVYHDKQFL</sequence>
<evidence type="ECO:0000259" key="1">
    <source>
        <dbReference type="Pfam" id="PF13456"/>
    </source>
</evidence>
<evidence type="ECO:0000313" key="3">
    <source>
        <dbReference type="Proteomes" id="UP000834106"/>
    </source>
</evidence>
<dbReference type="InterPro" id="IPR053151">
    <property type="entry name" value="RNase_H-like"/>
</dbReference>
<dbReference type="Proteomes" id="UP000834106">
    <property type="component" value="Chromosome 5"/>
</dbReference>
<evidence type="ECO:0000313" key="2">
    <source>
        <dbReference type="EMBL" id="CAI9760898.1"/>
    </source>
</evidence>
<reference evidence="2" key="1">
    <citation type="submission" date="2023-05" db="EMBL/GenBank/DDBJ databases">
        <authorList>
            <person name="Huff M."/>
        </authorList>
    </citation>
    <scope>NUCLEOTIDE SEQUENCE</scope>
</reference>
<accession>A0AAD1Z0W2</accession>
<dbReference type="GO" id="GO:0003676">
    <property type="term" value="F:nucleic acid binding"/>
    <property type="evidence" value="ECO:0007669"/>
    <property type="project" value="InterPro"/>
</dbReference>
<dbReference type="PANTHER" id="PTHR47723">
    <property type="entry name" value="OS05G0353850 PROTEIN"/>
    <property type="match status" value="1"/>
</dbReference>
<dbReference type="GO" id="GO:0004523">
    <property type="term" value="F:RNA-DNA hybrid ribonuclease activity"/>
    <property type="evidence" value="ECO:0007669"/>
    <property type="project" value="InterPro"/>
</dbReference>
<proteinExistence type="predicted"/>
<dbReference type="InterPro" id="IPR002156">
    <property type="entry name" value="RNaseH_domain"/>
</dbReference>
<protein>
    <recommendedName>
        <fullName evidence="1">RNase H type-1 domain-containing protein</fullName>
    </recommendedName>
</protein>
<dbReference type="Gene3D" id="3.30.420.10">
    <property type="entry name" value="Ribonuclease H-like superfamily/Ribonuclease H"/>
    <property type="match status" value="1"/>
</dbReference>
<dbReference type="InterPro" id="IPR044730">
    <property type="entry name" value="RNase_H-like_dom_plant"/>
</dbReference>
<dbReference type="CDD" id="cd06222">
    <property type="entry name" value="RNase_H_like"/>
    <property type="match status" value="1"/>
</dbReference>
<dbReference type="PANTHER" id="PTHR47723:SF19">
    <property type="entry name" value="POLYNUCLEOTIDYL TRANSFERASE, RIBONUCLEASE H-LIKE SUPERFAMILY PROTEIN"/>
    <property type="match status" value="1"/>
</dbReference>
<dbReference type="InterPro" id="IPR036397">
    <property type="entry name" value="RNaseH_sf"/>
</dbReference>
<dbReference type="Pfam" id="PF13456">
    <property type="entry name" value="RVT_3"/>
    <property type="match status" value="1"/>
</dbReference>
<dbReference type="AlphaFoldDB" id="A0AAD1Z0W2"/>
<keyword evidence="3" id="KW-1185">Reference proteome</keyword>
<name>A0AAD1Z0W2_9LAMI</name>
<dbReference type="EMBL" id="OU503040">
    <property type="protein sequence ID" value="CAI9760898.1"/>
    <property type="molecule type" value="Genomic_DNA"/>
</dbReference>
<dbReference type="SUPFAM" id="SSF53098">
    <property type="entry name" value="Ribonuclease H-like"/>
    <property type="match status" value="1"/>
</dbReference>
<organism evidence="2 3">
    <name type="scientific">Fraxinus pennsylvanica</name>
    <dbReference type="NCBI Taxonomy" id="56036"/>
    <lineage>
        <taxon>Eukaryota</taxon>
        <taxon>Viridiplantae</taxon>
        <taxon>Streptophyta</taxon>
        <taxon>Embryophyta</taxon>
        <taxon>Tracheophyta</taxon>
        <taxon>Spermatophyta</taxon>
        <taxon>Magnoliopsida</taxon>
        <taxon>eudicotyledons</taxon>
        <taxon>Gunneridae</taxon>
        <taxon>Pentapetalae</taxon>
        <taxon>asterids</taxon>
        <taxon>lamiids</taxon>
        <taxon>Lamiales</taxon>
        <taxon>Oleaceae</taxon>
        <taxon>Oleeae</taxon>
        <taxon>Fraxinus</taxon>
    </lineage>
</organism>
<gene>
    <name evidence="2" type="ORF">FPE_LOCUS8328</name>
</gene>
<feature type="domain" description="RNase H type-1" evidence="1">
    <location>
        <begin position="8"/>
        <end position="110"/>
    </location>
</feature>